<dbReference type="EMBL" id="AEAG01001684">
    <property type="protein sequence ID" value="EGH25875.1"/>
    <property type="molecule type" value="Genomic_DNA"/>
</dbReference>
<feature type="non-terminal residue" evidence="1">
    <location>
        <position position="161"/>
    </location>
</feature>
<keyword evidence="1" id="KW-0969">Cilium</keyword>
<proteinExistence type="predicted"/>
<feature type="non-terminal residue" evidence="1">
    <location>
        <position position="1"/>
    </location>
</feature>
<keyword evidence="1" id="KW-0966">Cell projection</keyword>
<organism evidence="1 2">
    <name type="scientific">Pseudomonas amygdali pv. mori str. 301020</name>
    <dbReference type="NCBI Taxonomy" id="629261"/>
    <lineage>
        <taxon>Bacteria</taxon>
        <taxon>Pseudomonadati</taxon>
        <taxon>Pseudomonadota</taxon>
        <taxon>Gammaproteobacteria</taxon>
        <taxon>Pseudomonadales</taxon>
        <taxon>Pseudomonadaceae</taxon>
        <taxon>Pseudomonas</taxon>
        <taxon>Pseudomonas amygdali</taxon>
    </lineage>
</organism>
<gene>
    <name evidence="1" type="primary">flgK</name>
    <name evidence="1" type="ORF">PSYMO_32459</name>
</gene>
<evidence type="ECO:0000313" key="2">
    <source>
        <dbReference type="Proteomes" id="UP000003465"/>
    </source>
</evidence>
<comment type="caution">
    <text evidence="1">The sequence shown here is derived from an EMBL/GenBank/DDBJ whole genome shotgun (WGS) entry which is preliminary data.</text>
</comment>
<accession>A0A656GK79</accession>
<name>A0A656GK79_PSEA0</name>
<evidence type="ECO:0000313" key="1">
    <source>
        <dbReference type="EMBL" id="EGH25875.1"/>
    </source>
</evidence>
<keyword evidence="1" id="KW-0282">Flagellum</keyword>
<dbReference type="Proteomes" id="UP000003465">
    <property type="component" value="Unassembled WGS sequence"/>
</dbReference>
<dbReference type="AlphaFoldDB" id="A0A656GK79"/>
<reference evidence="1 2" key="1">
    <citation type="journal article" date="2011" name="PLoS Pathog.">
        <title>Dynamic evolution of pathogenicity revealed by sequencing and comparative genomics of 19 Pseudomonas syringae isolates.</title>
        <authorList>
            <person name="Baltrus D.A."/>
            <person name="Nishimura M.T."/>
            <person name="Romanchuk A."/>
            <person name="Chang J.H."/>
            <person name="Mukhtar M.S."/>
            <person name="Cherkis K."/>
            <person name="Roach J."/>
            <person name="Grant S.R."/>
            <person name="Jones C.D."/>
            <person name="Dangl J.L."/>
        </authorList>
    </citation>
    <scope>NUCLEOTIDE SEQUENCE [LARGE SCALE GENOMIC DNA]</scope>
    <source>
        <strain evidence="1 2">301020</strain>
    </source>
</reference>
<protein>
    <submittedName>
        <fullName evidence="1">Flagellar hook-associated protein FlgK</fullName>
    </submittedName>
</protein>
<sequence>AAPLTATAGASNSGTGGFTQPVLNTKSDIYNSVQTSDLRNAIKDSAPMKLVMGAVSSTGVQSYTLINASGAPVLDQNGSAVSGTIIQGQSNAIKLSIGYTDNTTTPAGKTAFEVQMTLSGSPLVNDTFSIGLTGAGSSDNRNALAVVGLQTAKTVGVTNGG</sequence>